<dbReference type="Proteomes" id="UP000292052">
    <property type="component" value="Unassembled WGS sequence"/>
</dbReference>
<reference evidence="2 3" key="1">
    <citation type="submission" date="2017-03" db="EMBL/GenBank/DDBJ databases">
        <title>Genome of the blue death feigning beetle - Asbolus verrucosus.</title>
        <authorList>
            <person name="Rider S.D."/>
        </authorList>
    </citation>
    <scope>NUCLEOTIDE SEQUENCE [LARGE SCALE GENOMIC DNA]</scope>
    <source>
        <strain evidence="2">Butters</strain>
        <tissue evidence="2">Head and leg muscle</tissue>
    </source>
</reference>
<feature type="domain" description="CHK kinase-like" evidence="1">
    <location>
        <begin position="129"/>
        <end position="323"/>
    </location>
</feature>
<dbReference type="PANTHER" id="PTHR11012">
    <property type="entry name" value="PROTEIN KINASE-LIKE DOMAIN-CONTAINING"/>
    <property type="match status" value="1"/>
</dbReference>
<evidence type="ECO:0000259" key="1">
    <source>
        <dbReference type="SMART" id="SM00587"/>
    </source>
</evidence>
<dbReference type="SMART" id="SM00587">
    <property type="entry name" value="CHK"/>
    <property type="match status" value="1"/>
</dbReference>
<dbReference type="AlphaFoldDB" id="A0A482VXX7"/>
<dbReference type="STRING" id="1661398.A0A482VXX7"/>
<dbReference type="InterPro" id="IPR004119">
    <property type="entry name" value="EcKL"/>
</dbReference>
<protein>
    <submittedName>
        <fullName evidence="2">EcKinase domain containing protein</fullName>
    </submittedName>
</protein>
<sequence>MEIKHLKSLFAPILNEDLYVDAKISRLTNAGDNYGSLILAVDIKTRNRQKEYIHAVAKMLPFNEIIQKMFNSSYTFRNEIAFYEIVAPCLRDFQKFHGLTNFINCFPSFYAARMNLDPISGKIDEDTVLLIENLKYEGYTTINRTVGFDLDQSKLILDKLAEMHGTSMALKLQEPEIFDRKLRPFLEEFEVFKYDDEANDNMVQSIVNIIKDDEICGHHLTKITQILHNNTKNTSKKNCNKVHKSPFLGIVHGDMWINNIMVKIVHNKTIDIKFVDYQLYEYTCLAREIVFFLFTSVQTSVLQSHCDTLLTHYYNNLMYWLQRLKCSLALSFDTFMNDLKNMLQQAEFFNVMIMLAPIYATEGDTKEIEEISMDNLTHHKNEVTEAHKEKACFIVREFLRRDWI</sequence>
<keyword evidence="2" id="KW-0418">Kinase</keyword>
<dbReference type="GO" id="GO:0016301">
    <property type="term" value="F:kinase activity"/>
    <property type="evidence" value="ECO:0007669"/>
    <property type="project" value="UniProtKB-KW"/>
</dbReference>
<dbReference type="InterPro" id="IPR015897">
    <property type="entry name" value="CHK_kinase-like"/>
</dbReference>
<name>A0A482VXX7_ASBVE</name>
<dbReference type="SUPFAM" id="SSF56112">
    <property type="entry name" value="Protein kinase-like (PK-like)"/>
    <property type="match status" value="1"/>
</dbReference>
<organism evidence="2 3">
    <name type="scientific">Asbolus verrucosus</name>
    <name type="common">Desert ironclad beetle</name>
    <dbReference type="NCBI Taxonomy" id="1661398"/>
    <lineage>
        <taxon>Eukaryota</taxon>
        <taxon>Metazoa</taxon>
        <taxon>Ecdysozoa</taxon>
        <taxon>Arthropoda</taxon>
        <taxon>Hexapoda</taxon>
        <taxon>Insecta</taxon>
        <taxon>Pterygota</taxon>
        <taxon>Neoptera</taxon>
        <taxon>Endopterygota</taxon>
        <taxon>Coleoptera</taxon>
        <taxon>Polyphaga</taxon>
        <taxon>Cucujiformia</taxon>
        <taxon>Tenebrionidae</taxon>
        <taxon>Pimeliinae</taxon>
        <taxon>Asbolus</taxon>
    </lineage>
</organism>
<dbReference type="EMBL" id="QDEB01050678">
    <property type="protein sequence ID" value="RZC37645.1"/>
    <property type="molecule type" value="Genomic_DNA"/>
</dbReference>
<keyword evidence="3" id="KW-1185">Reference proteome</keyword>
<dbReference type="InterPro" id="IPR011009">
    <property type="entry name" value="Kinase-like_dom_sf"/>
</dbReference>
<keyword evidence="2" id="KW-0808">Transferase</keyword>
<dbReference type="Pfam" id="PF02958">
    <property type="entry name" value="EcKL"/>
    <property type="match status" value="1"/>
</dbReference>
<comment type="caution">
    <text evidence="2">The sequence shown here is derived from an EMBL/GenBank/DDBJ whole genome shotgun (WGS) entry which is preliminary data.</text>
</comment>
<proteinExistence type="predicted"/>
<evidence type="ECO:0000313" key="2">
    <source>
        <dbReference type="EMBL" id="RZC37645.1"/>
    </source>
</evidence>
<evidence type="ECO:0000313" key="3">
    <source>
        <dbReference type="Proteomes" id="UP000292052"/>
    </source>
</evidence>
<dbReference type="OrthoDB" id="191037at2759"/>
<dbReference type="PANTHER" id="PTHR11012:SF55">
    <property type="entry name" value="BHLH DOMAIN-CONTAINING PROTEIN"/>
    <property type="match status" value="1"/>
</dbReference>
<gene>
    <name evidence="2" type="ORF">BDFB_012057</name>
</gene>
<accession>A0A482VXX7</accession>